<dbReference type="SMART" id="SM00490">
    <property type="entry name" value="HELICc"/>
    <property type="match status" value="1"/>
</dbReference>
<evidence type="ECO:0000256" key="3">
    <source>
        <dbReference type="ARBA" id="ARBA00022840"/>
    </source>
</evidence>
<protein>
    <recommendedName>
        <fullName evidence="9">Helicase ATP-binding domain-containing protein</fullName>
    </recommendedName>
</protein>
<keyword evidence="1" id="KW-0547">Nucleotide-binding</keyword>
<gene>
    <name evidence="7" type="ORF">BO87DRAFT_435891</name>
</gene>
<evidence type="ECO:0000313" key="7">
    <source>
        <dbReference type="EMBL" id="PYH34632.1"/>
    </source>
</evidence>
<feature type="domain" description="Helicase ATP-binding" evidence="5">
    <location>
        <begin position="377"/>
        <end position="598"/>
    </location>
</feature>
<dbReference type="InterPro" id="IPR014001">
    <property type="entry name" value="Helicase_ATP-bd"/>
</dbReference>
<dbReference type="OrthoDB" id="4510417at2759"/>
<dbReference type="PROSITE" id="PS51192">
    <property type="entry name" value="HELICASE_ATP_BIND_1"/>
    <property type="match status" value="1"/>
</dbReference>
<sequence>MGSMSGDESGDEFWKDLSDDESTESTRLQFDKGRSGLQKALLRTDKTEWFRWLQSDILKPFWVELWDSYLKTSGKKGARGVGLAAVQETLIQGEKGASWGAVDHLARFMYWVRKENLESCEGVFYGRNMHPDDIDQAIWILKNYLQELHSESQINKKTGGTAIFGTKRHNEVSNTECNTGNDDKAILGDGMATMTPSEGEHMEEPCSDNIDWVQEALTPKQKIRLNRLSPTYKKEEVYWQIIKINRALDMTTKRTPSEERLDEEANDNREEEEIPELAKDTEHTIFDPFKYDTSQDFEAPLEVCMQEDQVEVTQEDIAQLREQQSWLNNEQFQRDNHEEACEKLDISDPKTPHLKGMVGSAILKFWQVVAVWWLIEIMASRLTKGAILADAVGLGKTYEAIAFIIALTLRKRTPYLSSLVDKGDKRAEQDLNKPVLIIVPPHLIEQWAAEIHSISRRLELWIYYGDDRTKQGARHIQGKLKANHPIFHVTADTKYQVILSTYQTMEARHGLSAVKDWHKKKFKKDFKGSHLPNNFPNNLSGRFGLVVCDEAHQIRNPESGAALAVWWLDAAFHLLITATPFWNSRNADFLGYMRLLLLPLRGITSELKPEEVQEILKAKHGDKDFEMLLGMDFVRKYILHPNIDSMDSAIRMRKLLSYIMLRRTLASCLPLGSQACIGQDIPPCQRQVLKVFFNEEENEAYRAYWIKYRRVFIKETGDDGRVKFRYNMDNYRKLVLAASWIGMIILEKALTSKNMKKAIVAQKKGKLIGQFMQQLQSREIIKGKEGIKSFFHLPQDSPSSETSSEDFLKADAGRLAAMLRGSAKMRVMLGLLRDQVLFGSEKAIIWVNFPAEQMYVLTTLQEAGFDAVMIDSGLDPKERNQIVQVFTTDPAKHMILVLSYQLNSSGLNLQRYCRYVHLFTPASTKSQGDQAIGRNLRVGQTRLVIVYDYRMMSTFQATIANRAATKALPAMLTDISCSLAAMLEPSSETAYTDRWVIRDGKVLHLEDTETPREGDVTDPDTVLDGICAMLEGLAYEPDTKTNKRAKAKKRRTTKK</sequence>
<dbReference type="GO" id="GO:0008094">
    <property type="term" value="F:ATP-dependent activity, acting on DNA"/>
    <property type="evidence" value="ECO:0007669"/>
    <property type="project" value="TreeGrafter"/>
</dbReference>
<feature type="region of interest" description="Disordered" evidence="4">
    <location>
        <begin position="1"/>
        <end position="29"/>
    </location>
</feature>
<evidence type="ECO:0000256" key="1">
    <source>
        <dbReference type="ARBA" id="ARBA00022741"/>
    </source>
</evidence>
<evidence type="ECO:0000259" key="5">
    <source>
        <dbReference type="PROSITE" id="PS51192"/>
    </source>
</evidence>
<dbReference type="CDD" id="cd18793">
    <property type="entry name" value="SF2_C_SNF"/>
    <property type="match status" value="1"/>
</dbReference>
<dbReference type="EMBL" id="KZ821459">
    <property type="protein sequence ID" value="PYH34632.1"/>
    <property type="molecule type" value="Genomic_DNA"/>
</dbReference>
<keyword evidence="3" id="KW-0067">ATP-binding</keyword>
<keyword evidence="2" id="KW-0378">Hydrolase</keyword>
<evidence type="ECO:0000259" key="6">
    <source>
        <dbReference type="PROSITE" id="PS51194"/>
    </source>
</evidence>
<feature type="compositionally biased region" description="Acidic residues" evidence="4">
    <location>
        <begin position="260"/>
        <end position="273"/>
    </location>
</feature>
<feature type="region of interest" description="Disordered" evidence="4">
    <location>
        <begin position="253"/>
        <end position="273"/>
    </location>
</feature>
<evidence type="ECO:0000313" key="8">
    <source>
        <dbReference type="Proteomes" id="UP000247647"/>
    </source>
</evidence>
<evidence type="ECO:0000256" key="4">
    <source>
        <dbReference type="SAM" id="MobiDB-lite"/>
    </source>
</evidence>
<dbReference type="SMART" id="SM00487">
    <property type="entry name" value="DEXDc"/>
    <property type="match status" value="1"/>
</dbReference>
<dbReference type="InterPro" id="IPR050628">
    <property type="entry name" value="SNF2_RAD54_helicase_TF"/>
</dbReference>
<reference evidence="7" key="1">
    <citation type="submission" date="2016-12" db="EMBL/GenBank/DDBJ databases">
        <title>The genomes of Aspergillus section Nigri reveals drivers in fungal speciation.</title>
        <authorList>
            <consortium name="DOE Joint Genome Institute"/>
            <person name="Vesth T.C."/>
            <person name="Nybo J."/>
            <person name="Theobald S."/>
            <person name="Brandl J."/>
            <person name="Frisvad J.C."/>
            <person name="Nielsen K.F."/>
            <person name="Lyhne E.K."/>
            <person name="Kogle M.E."/>
            <person name="Kuo A."/>
            <person name="Riley R."/>
            <person name="Clum A."/>
            <person name="Nolan M."/>
            <person name="Lipzen A."/>
            <person name="Salamov A."/>
            <person name="Henrissat B."/>
            <person name="Wiebenga A."/>
            <person name="De Vries R.P."/>
            <person name="Grigoriev I.V."/>
            <person name="Mortensen U.H."/>
            <person name="Andersen M.R."/>
            <person name="Baker S.E."/>
        </authorList>
    </citation>
    <scope>NUCLEOTIDE SEQUENCE [LARGE SCALE GENOMIC DNA]</scope>
    <source>
        <strain evidence="7">CBS 115656</strain>
    </source>
</reference>
<dbReference type="PANTHER" id="PTHR45626">
    <property type="entry name" value="TRANSCRIPTION TERMINATION FACTOR 2-RELATED"/>
    <property type="match status" value="1"/>
</dbReference>
<evidence type="ECO:0000256" key="2">
    <source>
        <dbReference type="ARBA" id="ARBA00022801"/>
    </source>
</evidence>
<dbReference type="GO" id="GO:0006281">
    <property type="term" value="P:DNA repair"/>
    <property type="evidence" value="ECO:0007669"/>
    <property type="project" value="TreeGrafter"/>
</dbReference>
<dbReference type="Gene3D" id="3.40.50.300">
    <property type="entry name" value="P-loop containing nucleotide triphosphate hydrolases"/>
    <property type="match status" value="1"/>
</dbReference>
<dbReference type="InterPro" id="IPR001650">
    <property type="entry name" value="Helicase_C-like"/>
</dbReference>
<accession>A0A318ZEP8</accession>
<feature type="domain" description="Helicase C-terminal" evidence="6">
    <location>
        <begin position="831"/>
        <end position="976"/>
    </location>
</feature>
<dbReference type="PROSITE" id="PS51194">
    <property type="entry name" value="HELICASE_CTER"/>
    <property type="match status" value="1"/>
</dbReference>
<dbReference type="GeneID" id="37130245"/>
<dbReference type="Proteomes" id="UP000247647">
    <property type="component" value="Unassembled WGS sequence"/>
</dbReference>
<keyword evidence="8" id="KW-1185">Reference proteome</keyword>
<dbReference type="Pfam" id="PF00271">
    <property type="entry name" value="Helicase_C"/>
    <property type="match status" value="1"/>
</dbReference>
<proteinExistence type="predicted"/>
<dbReference type="GO" id="GO:0005634">
    <property type="term" value="C:nucleus"/>
    <property type="evidence" value="ECO:0007669"/>
    <property type="project" value="TreeGrafter"/>
</dbReference>
<dbReference type="InterPro" id="IPR038718">
    <property type="entry name" value="SNF2-like_sf"/>
</dbReference>
<dbReference type="InterPro" id="IPR049730">
    <property type="entry name" value="SNF2/RAD54-like_C"/>
</dbReference>
<organism evidence="7 8">
    <name type="scientific">Aspergillus neoniger (strain CBS 115656)</name>
    <dbReference type="NCBI Taxonomy" id="1448310"/>
    <lineage>
        <taxon>Eukaryota</taxon>
        <taxon>Fungi</taxon>
        <taxon>Dikarya</taxon>
        <taxon>Ascomycota</taxon>
        <taxon>Pezizomycotina</taxon>
        <taxon>Eurotiomycetes</taxon>
        <taxon>Eurotiomycetidae</taxon>
        <taxon>Eurotiales</taxon>
        <taxon>Aspergillaceae</taxon>
        <taxon>Aspergillus</taxon>
        <taxon>Aspergillus subgen. Circumdati</taxon>
    </lineage>
</organism>
<evidence type="ECO:0008006" key="9">
    <source>
        <dbReference type="Google" id="ProtNLM"/>
    </source>
</evidence>
<dbReference type="GO" id="GO:0016787">
    <property type="term" value="F:hydrolase activity"/>
    <property type="evidence" value="ECO:0007669"/>
    <property type="project" value="UniProtKB-KW"/>
</dbReference>
<dbReference type="RefSeq" id="XP_025480110.1">
    <property type="nucleotide sequence ID" value="XM_025627789.1"/>
</dbReference>
<name>A0A318ZEP8_ASPNB</name>
<dbReference type="AlphaFoldDB" id="A0A318ZEP8"/>
<dbReference type="InterPro" id="IPR027417">
    <property type="entry name" value="P-loop_NTPase"/>
</dbReference>
<dbReference type="Gene3D" id="3.40.50.10810">
    <property type="entry name" value="Tandem AAA-ATPase domain"/>
    <property type="match status" value="1"/>
</dbReference>
<dbReference type="SUPFAM" id="SSF52540">
    <property type="entry name" value="P-loop containing nucleoside triphosphate hydrolases"/>
    <property type="match status" value="2"/>
</dbReference>
<dbReference type="Pfam" id="PF00176">
    <property type="entry name" value="SNF2-rel_dom"/>
    <property type="match status" value="1"/>
</dbReference>
<dbReference type="GO" id="GO:0005524">
    <property type="term" value="F:ATP binding"/>
    <property type="evidence" value="ECO:0007669"/>
    <property type="project" value="UniProtKB-KW"/>
</dbReference>
<dbReference type="InterPro" id="IPR000330">
    <property type="entry name" value="SNF2_N"/>
</dbReference>